<proteinExistence type="predicted"/>
<comment type="caution">
    <text evidence="1">The sequence shown here is derived from an EMBL/GenBank/DDBJ whole genome shotgun (WGS) entry which is preliminary data.</text>
</comment>
<gene>
    <name evidence="1" type="ORF">GEAM_2476</name>
</gene>
<evidence type="ECO:0000313" key="2">
    <source>
        <dbReference type="Proteomes" id="UP000028640"/>
    </source>
</evidence>
<sequence>MFYRFLEILVFLLLLLWIALLFNVGGMSVKLSEFMTYLDSL</sequence>
<dbReference type="AlphaFoldDB" id="A0A085G8R7"/>
<dbReference type="Proteomes" id="UP000028640">
    <property type="component" value="Unassembled WGS sequence"/>
</dbReference>
<protein>
    <submittedName>
        <fullName evidence="1">Uncharacterized protein</fullName>
    </submittedName>
</protein>
<accession>A0A085G8R7</accession>
<dbReference type="EMBL" id="JMPJ01000059">
    <property type="protein sequence ID" value="KFC80112.1"/>
    <property type="molecule type" value="Genomic_DNA"/>
</dbReference>
<evidence type="ECO:0000313" key="1">
    <source>
        <dbReference type="EMBL" id="KFC80112.1"/>
    </source>
</evidence>
<keyword evidence="2" id="KW-1185">Reference proteome</keyword>
<name>A0A085G8R7_EWIA3</name>
<organism evidence="1 2">
    <name type="scientific">Ewingella americana (strain ATCC 33852 / DSM 4580 / CCUG 14506 / JCM 5911 / LMG 7869 / NCTC 12157 / CDC 1468-78)</name>
    <dbReference type="NCBI Taxonomy" id="910964"/>
    <lineage>
        <taxon>Bacteria</taxon>
        <taxon>Pseudomonadati</taxon>
        <taxon>Pseudomonadota</taxon>
        <taxon>Gammaproteobacteria</taxon>
        <taxon>Enterobacterales</taxon>
        <taxon>Yersiniaceae</taxon>
        <taxon>Ewingella</taxon>
    </lineage>
</organism>
<reference evidence="1 2" key="1">
    <citation type="submission" date="2014-05" db="EMBL/GenBank/DDBJ databases">
        <title>ATOL: Assembling a taxonomically balanced genome-scale reconstruction of the evolutionary history of the Enterobacteriaceae.</title>
        <authorList>
            <person name="Plunkett G.III."/>
            <person name="Neeno-Eckwall E.C."/>
            <person name="Glasner J.D."/>
            <person name="Perna N.T."/>
        </authorList>
    </citation>
    <scope>NUCLEOTIDE SEQUENCE [LARGE SCALE GENOMIC DNA]</scope>
    <source>
        <strain evidence="1 2">ATCC 33852</strain>
    </source>
</reference>